<dbReference type="PANTHER" id="PTHR37175">
    <property type="entry name" value="BNAA08G28800D PROTEIN"/>
    <property type="match status" value="1"/>
</dbReference>
<evidence type="ECO:0000313" key="2">
    <source>
        <dbReference type="EMBL" id="GAA0158461.1"/>
    </source>
</evidence>
<feature type="compositionally biased region" description="Acidic residues" evidence="1">
    <location>
        <begin position="11"/>
        <end position="29"/>
    </location>
</feature>
<comment type="caution">
    <text evidence="2">The sequence shown here is derived from an EMBL/GenBank/DDBJ whole genome shotgun (WGS) entry which is preliminary data.</text>
</comment>
<dbReference type="Proteomes" id="UP001454036">
    <property type="component" value="Unassembled WGS sequence"/>
</dbReference>
<dbReference type="Pfam" id="PF06910">
    <property type="entry name" value="MEA1"/>
    <property type="match status" value="1"/>
</dbReference>
<evidence type="ECO:0008006" key="4">
    <source>
        <dbReference type="Google" id="ProtNLM"/>
    </source>
</evidence>
<reference evidence="2 3" key="1">
    <citation type="submission" date="2024-01" db="EMBL/GenBank/DDBJ databases">
        <title>The complete chloroplast genome sequence of Lithospermum erythrorhizon: insights into the phylogenetic relationship among Boraginaceae species and the maternal lineages of purple gromwells.</title>
        <authorList>
            <person name="Okada T."/>
            <person name="Watanabe K."/>
        </authorList>
    </citation>
    <scope>NUCLEOTIDE SEQUENCE [LARGE SCALE GENOMIC DNA]</scope>
</reference>
<dbReference type="AlphaFoldDB" id="A0AAV3Q5K4"/>
<organism evidence="2 3">
    <name type="scientific">Lithospermum erythrorhizon</name>
    <name type="common">Purple gromwell</name>
    <name type="synonym">Lithospermum officinale var. erythrorhizon</name>
    <dbReference type="NCBI Taxonomy" id="34254"/>
    <lineage>
        <taxon>Eukaryota</taxon>
        <taxon>Viridiplantae</taxon>
        <taxon>Streptophyta</taxon>
        <taxon>Embryophyta</taxon>
        <taxon>Tracheophyta</taxon>
        <taxon>Spermatophyta</taxon>
        <taxon>Magnoliopsida</taxon>
        <taxon>eudicotyledons</taxon>
        <taxon>Gunneridae</taxon>
        <taxon>Pentapetalae</taxon>
        <taxon>asterids</taxon>
        <taxon>lamiids</taxon>
        <taxon>Boraginales</taxon>
        <taxon>Boraginaceae</taxon>
        <taxon>Boraginoideae</taxon>
        <taxon>Lithospermeae</taxon>
        <taxon>Lithospermum</taxon>
    </lineage>
</organism>
<accession>A0AAV3Q5K4</accession>
<protein>
    <recommendedName>
        <fullName evidence="4">Male-enhanced antigen 1</fullName>
    </recommendedName>
</protein>
<keyword evidence="3" id="KW-1185">Reference proteome</keyword>
<name>A0AAV3Q5K4_LITER</name>
<evidence type="ECO:0000313" key="3">
    <source>
        <dbReference type="Proteomes" id="UP001454036"/>
    </source>
</evidence>
<proteinExistence type="predicted"/>
<evidence type="ECO:0000256" key="1">
    <source>
        <dbReference type="SAM" id="MobiDB-lite"/>
    </source>
</evidence>
<sequence>MNAVPTSTTDFIEENGGDIDSDDNPEEFLEYYQPISTETGLDSDEDDTDPTGFNHLPNGRTHHIENGITSLDLNDEEDEEEERMREVEIAFVEDERRRQAPLSVENATRVMEAMRGVSFGGSAPDWANQVPEDQWIDQIRGIRQNTPPAAGSAS</sequence>
<feature type="region of interest" description="Disordered" evidence="1">
    <location>
        <begin position="1"/>
        <end position="64"/>
    </location>
</feature>
<feature type="compositionally biased region" description="Polar residues" evidence="1">
    <location>
        <begin position="1"/>
        <end position="10"/>
    </location>
</feature>
<gene>
    <name evidence="2" type="ORF">LIER_43449</name>
</gene>
<dbReference type="PANTHER" id="PTHR37175:SF1">
    <property type="entry name" value="CONSTANS-LIKE PROTEIN-RELATED"/>
    <property type="match status" value="1"/>
</dbReference>
<dbReference type="EMBL" id="BAABME010035263">
    <property type="protein sequence ID" value="GAA0158461.1"/>
    <property type="molecule type" value="Genomic_DNA"/>
</dbReference>